<dbReference type="Proteomes" id="UP000218899">
    <property type="component" value="Chromosome"/>
</dbReference>
<sequence>MLGELNGDSPQTTSALKRKCFCSGVPVWRARPERSERREPEGRPAGMPVGRQPAHGRGGEVANVRWTSAPPSGRTRKCALGFCAKQGLRSAKVPSGDLLARGSEGRGVSAAGGSANGRTGRCALGFAAERDA</sequence>
<name>A0A1B4V2J7_9GAMM</name>
<proteinExistence type="predicted"/>
<feature type="compositionally biased region" description="Basic and acidic residues" evidence="1">
    <location>
        <begin position="30"/>
        <end position="42"/>
    </location>
</feature>
<keyword evidence="3" id="KW-1185">Reference proteome</keyword>
<evidence type="ECO:0000313" key="2">
    <source>
        <dbReference type="EMBL" id="BAU47756.1"/>
    </source>
</evidence>
<protein>
    <submittedName>
        <fullName evidence="2">Uncharacterized protein</fullName>
    </submittedName>
</protein>
<reference evidence="2 3" key="1">
    <citation type="submission" date="2015-08" db="EMBL/GenBank/DDBJ databases">
        <title>Complete genome sequence of Sulfurifustis variabilis.</title>
        <authorList>
            <person name="Miura A."/>
            <person name="Kojima H."/>
            <person name="Fukui M."/>
        </authorList>
    </citation>
    <scope>NUCLEOTIDE SEQUENCE [LARGE SCALE GENOMIC DNA]</scope>
    <source>
        <strain evidence="3">skN76</strain>
    </source>
</reference>
<dbReference type="EMBL" id="AP014936">
    <property type="protein sequence ID" value="BAU47756.1"/>
    <property type="molecule type" value="Genomic_DNA"/>
</dbReference>
<feature type="region of interest" description="Disordered" evidence="1">
    <location>
        <begin position="29"/>
        <end position="74"/>
    </location>
</feature>
<evidence type="ECO:0000256" key="1">
    <source>
        <dbReference type="SAM" id="MobiDB-lite"/>
    </source>
</evidence>
<accession>A0A1B4V2J7</accession>
<dbReference type="AlphaFoldDB" id="A0A1B4V2J7"/>
<evidence type="ECO:0000313" key="3">
    <source>
        <dbReference type="Proteomes" id="UP000218899"/>
    </source>
</evidence>
<organism evidence="2 3">
    <name type="scientific">Sulfurifustis variabilis</name>
    <dbReference type="NCBI Taxonomy" id="1675686"/>
    <lineage>
        <taxon>Bacteria</taxon>
        <taxon>Pseudomonadati</taxon>
        <taxon>Pseudomonadota</taxon>
        <taxon>Gammaproteobacteria</taxon>
        <taxon>Acidiferrobacterales</taxon>
        <taxon>Acidiferrobacteraceae</taxon>
        <taxon>Sulfurifustis</taxon>
    </lineage>
</organism>
<dbReference type="KEGG" id="sva:SVA_1181"/>
<feature type="region of interest" description="Disordered" evidence="1">
    <location>
        <begin position="95"/>
        <end position="116"/>
    </location>
</feature>
<gene>
    <name evidence="2" type="ORF">SVA_1181</name>
</gene>